<organism evidence="2 3">
    <name type="scientific">Cellulophaga fucicola</name>
    <dbReference type="NCBI Taxonomy" id="76595"/>
    <lineage>
        <taxon>Bacteria</taxon>
        <taxon>Pseudomonadati</taxon>
        <taxon>Bacteroidota</taxon>
        <taxon>Flavobacteriia</taxon>
        <taxon>Flavobacteriales</taxon>
        <taxon>Flavobacteriaceae</taxon>
        <taxon>Cellulophaga</taxon>
    </lineage>
</organism>
<evidence type="ECO:0008006" key="4">
    <source>
        <dbReference type="Google" id="ProtNLM"/>
    </source>
</evidence>
<sequence length="186" mass="21099">MKVIQWMIITVVVLGLLTIFVGMPMMKEQTKKFSPEETASYTENGYNLNVVYCSPAKKDRVVFGELVPYNKVWRTGANEPTTFKTESNIKVNGKELPAGRYSLWTKPGKETWDIIFNKEVPDWGVTILSGGAETTRNSSKDLVTVTVPVKNIDSVKERFTINFENKEQPYLTLAWDKTKVNVPISK</sequence>
<evidence type="ECO:0000313" key="3">
    <source>
        <dbReference type="Proteomes" id="UP000183257"/>
    </source>
</evidence>
<reference evidence="3" key="1">
    <citation type="submission" date="2016-11" db="EMBL/GenBank/DDBJ databases">
        <authorList>
            <person name="Varghese N."/>
            <person name="Submissions S."/>
        </authorList>
    </citation>
    <scope>NUCLEOTIDE SEQUENCE [LARGE SCALE GENOMIC DNA]</scope>
    <source>
        <strain evidence="3">DSM 24786</strain>
    </source>
</reference>
<dbReference type="Proteomes" id="UP000183257">
    <property type="component" value="Unassembled WGS sequence"/>
</dbReference>
<dbReference type="AlphaFoldDB" id="A0A1K1N677"/>
<proteinExistence type="predicted"/>
<dbReference type="InterPro" id="IPR021314">
    <property type="entry name" value="DUF2911"/>
</dbReference>
<evidence type="ECO:0000313" key="2">
    <source>
        <dbReference type="EMBL" id="SFW30859.1"/>
    </source>
</evidence>
<protein>
    <recommendedName>
        <fullName evidence="4">DUF2911 domain-containing protein</fullName>
    </recommendedName>
</protein>
<name>A0A1K1N677_9FLAO</name>
<dbReference type="EMBL" id="FPIY01000001">
    <property type="protein sequence ID" value="SFW30859.1"/>
    <property type="molecule type" value="Genomic_DNA"/>
</dbReference>
<accession>A0A1K1N677</accession>
<dbReference type="OrthoDB" id="187854at2"/>
<keyword evidence="1" id="KW-1133">Transmembrane helix</keyword>
<dbReference type="RefSeq" id="WP_072302836.1">
    <property type="nucleotide sequence ID" value="NZ_CBDUMO010000023.1"/>
</dbReference>
<dbReference type="STRING" id="76595.SAMN05660313_01207"/>
<dbReference type="Pfam" id="PF11138">
    <property type="entry name" value="DUF2911"/>
    <property type="match status" value="1"/>
</dbReference>
<evidence type="ECO:0000256" key="1">
    <source>
        <dbReference type="SAM" id="Phobius"/>
    </source>
</evidence>
<keyword evidence="3" id="KW-1185">Reference proteome</keyword>
<keyword evidence="1" id="KW-0472">Membrane</keyword>
<keyword evidence="1" id="KW-0812">Transmembrane</keyword>
<gene>
    <name evidence="2" type="ORF">SAMN05660313_01207</name>
</gene>
<feature type="transmembrane region" description="Helical" evidence="1">
    <location>
        <begin position="6"/>
        <end position="26"/>
    </location>
</feature>